<dbReference type="AlphaFoldDB" id="A0A379VW03"/>
<reference evidence="1 2" key="1">
    <citation type="submission" date="2018-06" db="EMBL/GenBank/DDBJ databases">
        <authorList>
            <consortium name="Pathogen Informatics"/>
            <person name="Doyle S."/>
        </authorList>
    </citation>
    <scope>NUCLEOTIDE SEQUENCE [LARGE SCALE GENOMIC DNA]</scope>
    <source>
        <strain evidence="1 2">NCTC8256</strain>
    </source>
</reference>
<dbReference type="Gene3D" id="2.60.120.330">
    <property type="entry name" value="B-lactam Antibiotic, Isopenicillin N Synthase, Chain"/>
    <property type="match status" value="1"/>
</dbReference>
<accession>A0A379VW03</accession>
<dbReference type="PANTHER" id="PTHR30613">
    <property type="entry name" value="UNCHARACTERIZED PROTEIN YBIU-RELATED"/>
    <property type="match status" value="1"/>
</dbReference>
<dbReference type="Pfam" id="PF07350">
    <property type="entry name" value="Gig2-like"/>
    <property type="match status" value="1"/>
</dbReference>
<gene>
    <name evidence="1" type="primary">SBOV07801_3</name>
    <name evidence="1" type="ORF">NCTC8256_04094</name>
</gene>
<name>A0A379VW03_SALET</name>
<evidence type="ECO:0000313" key="1">
    <source>
        <dbReference type="EMBL" id="SUH10100.1"/>
    </source>
</evidence>
<dbReference type="SUPFAM" id="SSF51197">
    <property type="entry name" value="Clavaminate synthase-like"/>
    <property type="match status" value="1"/>
</dbReference>
<proteinExistence type="predicted"/>
<dbReference type="EMBL" id="UGXR01000001">
    <property type="protein sequence ID" value="SUH10100.1"/>
    <property type="molecule type" value="Genomic_DNA"/>
</dbReference>
<organism evidence="1 2">
    <name type="scientific">Salmonella enterica I</name>
    <dbReference type="NCBI Taxonomy" id="59201"/>
    <lineage>
        <taxon>Bacteria</taxon>
        <taxon>Pseudomonadati</taxon>
        <taxon>Pseudomonadota</taxon>
        <taxon>Gammaproteobacteria</taxon>
        <taxon>Enterobacterales</taxon>
        <taxon>Enterobacteriaceae</taxon>
        <taxon>Salmonella</taxon>
    </lineage>
</organism>
<dbReference type="PANTHER" id="PTHR30613:SF1">
    <property type="entry name" value="DUF1479 DOMAIN PROTEIN (AFU_ORTHOLOGUE AFUA_5G09280)"/>
    <property type="match status" value="1"/>
</dbReference>
<sequence length="148" mass="16368">MQARQSEEMALAQSFLNRLWQVEHDGKRWFNPDISIIYPDRIRRRPPGTTSKGLGAHTDSGALERWLLPAYQQVSPACLTATSSSTIRGMRRTVPKLKSIRWITPQNARYFAPSRAGPRSPICCPVRVASCRPYPGGDGVYSAAPAAG</sequence>
<dbReference type="InterPro" id="IPR027443">
    <property type="entry name" value="IPNS-like_sf"/>
</dbReference>
<protein>
    <submittedName>
        <fullName evidence="1">Protein of uncharacterized function (DUF1479)</fullName>
    </submittedName>
</protein>
<evidence type="ECO:0000313" key="2">
    <source>
        <dbReference type="Proteomes" id="UP000254346"/>
    </source>
</evidence>
<dbReference type="InterPro" id="IPR010856">
    <property type="entry name" value="Gig2-like"/>
</dbReference>
<dbReference type="Proteomes" id="UP000254346">
    <property type="component" value="Unassembled WGS sequence"/>
</dbReference>